<dbReference type="RefSeq" id="WP_354599732.1">
    <property type="nucleotide sequence ID" value="NZ_JBEWZI010000003.1"/>
</dbReference>
<evidence type="ECO:0000313" key="6">
    <source>
        <dbReference type="Proteomes" id="UP001549691"/>
    </source>
</evidence>
<dbReference type="InterPro" id="IPR008929">
    <property type="entry name" value="Chondroitin_lyas"/>
</dbReference>
<feature type="signal peptide" evidence="2">
    <location>
        <begin position="1"/>
        <end position="18"/>
    </location>
</feature>
<keyword evidence="6" id="KW-1185">Reference proteome</keyword>
<evidence type="ECO:0000256" key="1">
    <source>
        <dbReference type="ARBA" id="ARBA00004196"/>
    </source>
</evidence>
<dbReference type="Pfam" id="PF16332">
    <property type="entry name" value="DUF4962"/>
    <property type="match status" value="1"/>
</dbReference>
<proteinExistence type="predicted"/>
<feature type="domain" description="Heparinase II N-terminal" evidence="4">
    <location>
        <begin position="35"/>
        <end position="361"/>
    </location>
</feature>
<dbReference type="PANTHER" id="PTHR38045:SF1">
    <property type="entry name" value="HEPARINASE II_III-LIKE PROTEIN"/>
    <property type="match status" value="1"/>
</dbReference>
<dbReference type="SUPFAM" id="SSF48230">
    <property type="entry name" value="Chondroitin AC/alginate lyase"/>
    <property type="match status" value="1"/>
</dbReference>
<accession>A0ABV2TH63</accession>
<dbReference type="Gene3D" id="2.70.98.70">
    <property type="match status" value="1"/>
</dbReference>
<feature type="domain" description="Heparinase II/III-like C-terminal" evidence="3">
    <location>
        <begin position="391"/>
        <end position="583"/>
    </location>
</feature>
<dbReference type="InterPro" id="IPR032518">
    <property type="entry name" value="HepII_N"/>
</dbReference>
<reference evidence="5 6" key="1">
    <citation type="submission" date="2024-07" db="EMBL/GenBank/DDBJ databases">
        <title>Uliginosibacterium flavum JJ3220;KACC:17644.</title>
        <authorList>
            <person name="Kim M.K."/>
        </authorList>
    </citation>
    <scope>NUCLEOTIDE SEQUENCE [LARGE SCALE GENOMIC DNA]</scope>
    <source>
        <strain evidence="5 6">KACC:17644</strain>
    </source>
</reference>
<name>A0ABV2TH63_9RHOO</name>
<gene>
    <name evidence="5" type="ORF">ABXR19_03640</name>
</gene>
<feature type="chain" id="PRO_5046868809" evidence="2">
    <location>
        <begin position="19"/>
        <end position="781"/>
    </location>
</feature>
<evidence type="ECO:0000259" key="3">
    <source>
        <dbReference type="Pfam" id="PF07940"/>
    </source>
</evidence>
<dbReference type="PANTHER" id="PTHR38045">
    <property type="entry name" value="CHROMOSOME 1, WHOLE GENOME SHOTGUN SEQUENCE"/>
    <property type="match status" value="1"/>
</dbReference>
<dbReference type="EMBL" id="JBEWZI010000003">
    <property type="protein sequence ID" value="MET7013268.1"/>
    <property type="molecule type" value="Genomic_DNA"/>
</dbReference>
<comment type="caution">
    <text evidence="5">The sequence shown here is derived from an EMBL/GenBank/DDBJ whole genome shotgun (WGS) entry which is preliminary data.</text>
</comment>
<keyword evidence="2" id="KW-0732">Signal</keyword>
<dbReference type="Gene3D" id="1.50.10.100">
    <property type="entry name" value="Chondroitin AC/alginate lyase"/>
    <property type="match status" value="1"/>
</dbReference>
<evidence type="ECO:0000313" key="5">
    <source>
        <dbReference type="EMBL" id="MET7013268.1"/>
    </source>
</evidence>
<comment type="subcellular location">
    <subcellularLocation>
        <location evidence="1">Cell envelope</location>
    </subcellularLocation>
</comment>
<protein>
    <submittedName>
        <fullName evidence="5">Heparinase II/III family protein</fullName>
    </submittedName>
</protein>
<evidence type="ECO:0000259" key="4">
    <source>
        <dbReference type="Pfam" id="PF16332"/>
    </source>
</evidence>
<dbReference type="Proteomes" id="UP001549691">
    <property type="component" value="Unassembled WGS sequence"/>
</dbReference>
<dbReference type="Pfam" id="PF07940">
    <property type="entry name" value="Hepar_II_III_C"/>
    <property type="match status" value="1"/>
</dbReference>
<dbReference type="InterPro" id="IPR012480">
    <property type="entry name" value="Hepar_II_III_C"/>
</dbReference>
<organism evidence="5 6">
    <name type="scientific">Uliginosibacterium flavum</name>
    <dbReference type="NCBI Taxonomy" id="1396831"/>
    <lineage>
        <taxon>Bacteria</taxon>
        <taxon>Pseudomonadati</taxon>
        <taxon>Pseudomonadota</taxon>
        <taxon>Betaproteobacteria</taxon>
        <taxon>Rhodocyclales</taxon>
        <taxon>Zoogloeaceae</taxon>
        <taxon>Uliginosibacterium</taxon>
    </lineage>
</organism>
<sequence>MKTLFILLLLVLPGFALAQSDADLVAARIAQFRPALLDEHPRLLLRPADLPALREFIKILPAQPDGAMLAKLALPPLDNKVLIAEPRAVKNGTSEGTKQWQAGYKAANDTAAWAQRYALAWLITEDPAYGREAARWLLHLASWNIDRETYRTNDELFIQSLRPMIFAYDWAYAALTPEERAIVGKALIARMTVLAAQVQPKFSLTQAGAPDNGLSHPMRFISTLGQGGLALFHETPDAPGWLAWSYEYYQRQFPVWGGPAGGWAEGLNYWSTGISQHQRFLEGMVLLGFNEPLQRPFWRNTPYYGLYGLMPYGGSFFGDLSNIMRPSGSIALMMEKFAVLNADPYPLAYAKALRQKPPTAFSYYTYDGIDSVLQSFRSAQAKLPEAKLADLPQSHYFDDIGVVTMHSALGDAARDIMLGFRSSPRGSASHGFADQNSFVLNAFGQPLAINSGYREFYDSPHHVGWSRQTKAKNAILFGGEGQRIKDASASGRITRFADGASFSFASGDATRAYAPHAERALRHVFFVGRRYFVMLDEAAASEPVQYQWQLHARSQMTLAPERNEVVQQQGDARLAVRFLVPAPGALTLSQTDAFSPPVGASYQAKMPNEWHVTAKTKVAAKQQNFLTLLYPWHASESGAQPASQSMQAAQGHAMRLSGQGLDEIVLMAREAEKQVEAGDWKLAGMAASFSTQGDTLRFSLIEATRLAGPLSLQISQPISLEGVRNANGLNLTASLTQPLTLQLKPGFSVKSVAGALSWQQAVDGGVTLQLAAGPLQLSVLK</sequence>
<evidence type="ECO:0000256" key="2">
    <source>
        <dbReference type="SAM" id="SignalP"/>
    </source>
</evidence>